<name>A0A3G5AGG2_9VIRU</name>
<proteinExistence type="predicted"/>
<reference evidence="2" key="1">
    <citation type="submission" date="2018-10" db="EMBL/GenBank/DDBJ databases">
        <title>Hidden diversity of soil giant viruses.</title>
        <authorList>
            <person name="Schulz F."/>
            <person name="Alteio L."/>
            <person name="Goudeau D."/>
            <person name="Ryan E.M."/>
            <person name="Malmstrom R.R."/>
            <person name="Blanchard J."/>
            <person name="Woyke T."/>
        </authorList>
    </citation>
    <scope>NUCLEOTIDE SEQUENCE</scope>
    <source>
        <strain evidence="2">SMV1</strain>
    </source>
</reference>
<feature type="region of interest" description="Disordered" evidence="1">
    <location>
        <begin position="1"/>
        <end position="28"/>
    </location>
</feature>
<feature type="compositionally biased region" description="Polar residues" evidence="1">
    <location>
        <begin position="8"/>
        <end position="21"/>
    </location>
</feature>
<organism evidence="2">
    <name type="scientific">Solumvirus sp</name>
    <dbReference type="NCBI Taxonomy" id="2487773"/>
    <lineage>
        <taxon>Viruses</taxon>
        <taxon>Pithoviruses</taxon>
    </lineage>
</organism>
<accession>A0A3G5AGG2</accession>
<dbReference type="EMBL" id="MK072501">
    <property type="protein sequence ID" value="AYV86316.1"/>
    <property type="molecule type" value="Genomic_DNA"/>
</dbReference>
<evidence type="ECO:0000313" key="2">
    <source>
        <dbReference type="EMBL" id="AYV86316.1"/>
    </source>
</evidence>
<sequence length="194" mass="22119">MSQKDQENSGESSIDNSNKSTSKIDHDKKEVQTIKISTNTNGSISNVTIKVGDRLISGISIHTGDRVKKKIITGIVVRSFASSNDYEYRIDGNLEGPSMGPWDKDGSLFYHNRLDRFYFSGKALKIDTYYKKFCTMRKIVQLVEYILIYSYYGPEYIEFLKSIQPVIAKEKNCGYEGNVIAKMITFMEGNYKLL</sequence>
<gene>
    <name evidence="2" type="ORF">Solumvirus4_14</name>
</gene>
<protein>
    <submittedName>
        <fullName evidence="2">Uncharacterized protein</fullName>
    </submittedName>
</protein>
<evidence type="ECO:0000256" key="1">
    <source>
        <dbReference type="SAM" id="MobiDB-lite"/>
    </source>
</evidence>